<evidence type="ECO:0008006" key="3">
    <source>
        <dbReference type="Google" id="ProtNLM"/>
    </source>
</evidence>
<name>R2SWQ2_9ENTE</name>
<gene>
    <name evidence="1" type="ORF">UAU_02921</name>
</gene>
<dbReference type="Gene3D" id="3.30.470.20">
    <property type="entry name" value="ATP-grasp fold, B domain"/>
    <property type="match status" value="1"/>
</dbReference>
<dbReference type="AlphaFoldDB" id="R2SWQ2"/>
<sequence length="344" mass="39845">MKVAMMRTYKSPGRLGRITSLVCNHYGLDFFFFNPEDVNFKTKTINGLFYINGRWRRQETGFPLAVDNEVTHDQAFMQALDKECYLTCHLIGSKHEVFERLRKAGGFEEVLIPYISVKSAKSIYDFMEEHGHTLLKPIVSNQGRNIYTVEFEKKGIMVHTDTTSEFMTKTEFNDFYKKILKPRVYIAQPFIQSKNSQGNPIDVRMHVRKNINGDWRNAAIYPRIGIGKGITSNISQGGGVSPLNSFLAAKYGDKWEEVRDRLFEVSSWFPKKFEELYDYDFDAFGIDFGLDENGKLWLFEVNTSPGVKYFVAEDAELRAQYLKHCAEKYGVNKEPYVKAEFKLH</sequence>
<dbReference type="SUPFAM" id="SSF56059">
    <property type="entry name" value="Glutathione synthetase ATP-binding domain-like"/>
    <property type="match status" value="1"/>
</dbReference>
<evidence type="ECO:0000313" key="2">
    <source>
        <dbReference type="Proteomes" id="UP000013782"/>
    </source>
</evidence>
<dbReference type="PATRIC" id="fig|1158607.3.peg.2908"/>
<comment type="caution">
    <text evidence="1">The sequence shown here is derived from an EMBL/GenBank/DDBJ whole genome shotgun (WGS) entry which is preliminary data.</text>
</comment>
<dbReference type="Pfam" id="PF14398">
    <property type="entry name" value="ATPgrasp_YheCD"/>
    <property type="match status" value="1"/>
</dbReference>
<proteinExistence type="predicted"/>
<dbReference type="OrthoDB" id="7869153at2"/>
<keyword evidence="2" id="KW-1185">Reference proteome</keyword>
<dbReference type="RefSeq" id="WP_010757903.1">
    <property type="nucleotide sequence ID" value="NZ_ASWD01000001.1"/>
</dbReference>
<dbReference type="EMBL" id="AJAQ01000026">
    <property type="protein sequence ID" value="EOH92469.1"/>
    <property type="molecule type" value="Genomic_DNA"/>
</dbReference>
<dbReference type="STRING" id="160454.RV10_GL004292"/>
<dbReference type="Proteomes" id="UP000013782">
    <property type="component" value="Unassembled WGS sequence"/>
</dbReference>
<dbReference type="eggNOG" id="COG0189">
    <property type="taxonomic scope" value="Bacteria"/>
</dbReference>
<dbReference type="HOGENOM" id="CLU_044334_1_0_9"/>
<reference evidence="1 2" key="1">
    <citation type="submission" date="2013-02" db="EMBL/GenBank/DDBJ databases">
        <title>The Genome Sequence of Enterococcus pallens BAA-351.</title>
        <authorList>
            <consortium name="The Broad Institute Genome Sequencing Platform"/>
            <consortium name="The Broad Institute Genome Sequencing Center for Infectious Disease"/>
            <person name="Earl A.M."/>
            <person name="Gilmore M.S."/>
            <person name="Lebreton F."/>
            <person name="Walker B."/>
            <person name="Young S.K."/>
            <person name="Zeng Q."/>
            <person name="Gargeya S."/>
            <person name="Fitzgerald M."/>
            <person name="Haas B."/>
            <person name="Abouelleil A."/>
            <person name="Alvarado L."/>
            <person name="Arachchi H.M."/>
            <person name="Berlin A.M."/>
            <person name="Chapman S.B."/>
            <person name="Dewar J."/>
            <person name="Goldberg J."/>
            <person name="Griggs A."/>
            <person name="Gujja S."/>
            <person name="Hansen M."/>
            <person name="Howarth C."/>
            <person name="Imamovic A."/>
            <person name="Larimer J."/>
            <person name="McCowan C."/>
            <person name="Murphy C."/>
            <person name="Neiman D."/>
            <person name="Pearson M."/>
            <person name="Priest M."/>
            <person name="Roberts A."/>
            <person name="Saif S."/>
            <person name="Shea T."/>
            <person name="Sisk P."/>
            <person name="Sykes S."/>
            <person name="Wortman J."/>
            <person name="Nusbaum C."/>
            <person name="Birren B."/>
        </authorList>
    </citation>
    <scope>NUCLEOTIDE SEQUENCE [LARGE SCALE GENOMIC DNA]</scope>
    <source>
        <strain evidence="1 2">ATCC BAA-351</strain>
    </source>
</reference>
<evidence type="ECO:0000313" key="1">
    <source>
        <dbReference type="EMBL" id="EOH92469.1"/>
    </source>
</evidence>
<organism evidence="1 2">
    <name type="scientific">Enterococcus pallens ATCC BAA-351</name>
    <dbReference type="NCBI Taxonomy" id="1158607"/>
    <lineage>
        <taxon>Bacteria</taxon>
        <taxon>Bacillati</taxon>
        <taxon>Bacillota</taxon>
        <taxon>Bacilli</taxon>
        <taxon>Lactobacillales</taxon>
        <taxon>Enterococcaceae</taxon>
        <taxon>Enterococcus</taxon>
    </lineage>
</organism>
<protein>
    <recommendedName>
        <fullName evidence="3">ATP-grasp domain-containing protein</fullName>
    </recommendedName>
</protein>
<accession>R2SWQ2</accession>
<dbReference type="InterPro" id="IPR026838">
    <property type="entry name" value="YheC/D"/>
</dbReference>